<keyword evidence="1" id="KW-0732">Signal</keyword>
<organism evidence="2 3">
    <name type="scientific">Chryseobacterium taihuense</name>
    <dbReference type="NCBI Taxonomy" id="1141221"/>
    <lineage>
        <taxon>Bacteria</taxon>
        <taxon>Pseudomonadati</taxon>
        <taxon>Bacteroidota</taxon>
        <taxon>Flavobacteriia</taxon>
        <taxon>Flavobacteriales</taxon>
        <taxon>Weeksellaceae</taxon>
        <taxon>Chryseobacterium group</taxon>
        <taxon>Chryseobacterium</taxon>
    </lineage>
</organism>
<name>A0ABY0QS09_9FLAO</name>
<keyword evidence="3" id="KW-1185">Reference proteome</keyword>
<reference evidence="2 3" key="1">
    <citation type="submission" date="2016-10" db="EMBL/GenBank/DDBJ databases">
        <authorList>
            <person name="Varghese N."/>
            <person name="Submissions S."/>
        </authorList>
    </citation>
    <scope>NUCLEOTIDE SEQUENCE [LARGE SCALE GENOMIC DNA]</scope>
    <source>
        <strain evidence="2 3">CGMCC 1.10941</strain>
    </source>
</reference>
<protein>
    <recommendedName>
        <fullName evidence="4">YD repeat-containing protein</fullName>
    </recommendedName>
</protein>
<dbReference type="EMBL" id="FNHD01000004">
    <property type="protein sequence ID" value="SDL68312.1"/>
    <property type="molecule type" value="Genomic_DNA"/>
</dbReference>
<evidence type="ECO:0000256" key="1">
    <source>
        <dbReference type="SAM" id="SignalP"/>
    </source>
</evidence>
<sequence length="391" mass="47032">MKKILLLFNFGMVLITQAQQNSSKIIKDSIFGKPKYVKEYVLFLNDSGPFTFMHGDDEYGHSVIMTPQNLRSRMSGTWFESDFCRYINNETYYDKNRNITKETWYYRSGDVVDDYDYTYDFLGRLINEKSTNKYSKTYKKYIYEGSSKKLKFTEYRSKWEDEPTKVYFINHEKYNPFIITKFDTLTKTDSVFAVTDFVWNKLGKNSFQEGKDSVFRKRLTQVNFYDNDLQIKESKLFSYRSDHYNKKLFQRGYTKYERDTLGRIIKETQINDDKYRYYILEKNGKYREEIIGGAFASISSTAYEYYDDGTLKTRKNFYQGNILNQIQFTYENNQIVKVLYLDAQGESKSDLKATEIVFKYKYDKYKNWTEAIKNVDGKDLYKWVREIEYYE</sequence>
<evidence type="ECO:0008006" key="4">
    <source>
        <dbReference type="Google" id="ProtNLM"/>
    </source>
</evidence>
<comment type="caution">
    <text evidence="2">The sequence shown here is derived from an EMBL/GenBank/DDBJ whole genome shotgun (WGS) entry which is preliminary data.</text>
</comment>
<feature type="signal peptide" evidence="1">
    <location>
        <begin position="1"/>
        <end position="18"/>
    </location>
</feature>
<dbReference type="Proteomes" id="UP000199242">
    <property type="component" value="Unassembled WGS sequence"/>
</dbReference>
<gene>
    <name evidence="2" type="ORF">SAMN05216273_104167</name>
</gene>
<accession>A0ABY0QS09</accession>
<proteinExistence type="predicted"/>
<evidence type="ECO:0000313" key="3">
    <source>
        <dbReference type="Proteomes" id="UP000199242"/>
    </source>
</evidence>
<evidence type="ECO:0000313" key="2">
    <source>
        <dbReference type="EMBL" id="SDL68312.1"/>
    </source>
</evidence>
<feature type="chain" id="PRO_5045070002" description="YD repeat-containing protein" evidence="1">
    <location>
        <begin position="19"/>
        <end position="391"/>
    </location>
</feature>
<dbReference type="RefSeq" id="WP_089742570.1">
    <property type="nucleotide sequence ID" value="NZ_FNHD01000004.1"/>
</dbReference>